<comment type="caution">
    <text evidence="2">The sequence shown here is derived from an EMBL/GenBank/DDBJ whole genome shotgun (WGS) entry which is preliminary data.</text>
</comment>
<evidence type="ECO:0000313" key="2">
    <source>
        <dbReference type="EMBL" id="GMG44810.1"/>
    </source>
</evidence>
<dbReference type="EMBL" id="BSYB01000012">
    <property type="protein sequence ID" value="GMG44810.1"/>
    <property type="molecule type" value="Genomic_DNA"/>
</dbReference>
<sequence>MKNLLPVISFAVLTAAQTIELGAPTDGAVLSRGSEFTAQVLKPGSLPSDQLGNVLYAGPWTPTAHPSSGNYQNFTLQVPEYMPEGPATFTLTHLCLIGVSAHNIADISNLLADGELPFSGRTGSIARVSKLLGFNYLRRRALSDSSARAATPILRRDAAKVQGDITQKIEPQINTLYNDVRGFPTSGLTGAMTIRSDLQSLATTVNDATADVKSTGSLDTPSGTTILADIQSLMPTSLVTLTHVGAEAPAWEDIQGGPALILSDLRSLKTALDNFANALISNEPLLLQAKALAIKTQIDGGLDIAIAPYSV</sequence>
<dbReference type="Gene3D" id="1.20.1280.140">
    <property type="match status" value="1"/>
</dbReference>
<evidence type="ECO:0000256" key="1">
    <source>
        <dbReference type="SAM" id="SignalP"/>
    </source>
</evidence>
<dbReference type="PANTHER" id="PTHR38123:SF1">
    <property type="entry name" value="HYDROPHOBIC SURFACE BINDING PROTEIN"/>
    <property type="match status" value="1"/>
</dbReference>
<dbReference type="InterPro" id="IPR021054">
    <property type="entry name" value="Cell_wall_mannoprotein_1"/>
</dbReference>
<dbReference type="Pfam" id="PF12296">
    <property type="entry name" value="HsbA"/>
    <property type="match status" value="1"/>
</dbReference>
<feature type="chain" id="PRO_5046378659" evidence="1">
    <location>
        <begin position="17"/>
        <end position="311"/>
    </location>
</feature>
<feature type="signal peptide" evidence="1">
    <location>
        <begin position="1"/>
        <end position="16"/>
    </location>
</feature>
<evidence type="ECO:0000313" key="3">
    <source>
        <dbReference type="Proteomes" id="UP001165189"/>
    </source>
</evidence>
<gene>
    <name evidence="2" type="ORF">Aory05_000372600</name>
</gene>
<accession>A0ABQ6KQ75</accession>
<dbReference type="PANTHER" id="PTHR38123">
    <property type="entry name" value="CELL WALL SERINE-THREONINE-RICH GALACTOMANNOPROTEIN MP1 (AFU_ORTHOLOGUE AFUA_4G03240)"/>
    <property type="match status" value="1"/>
</dbReference>
<protein>
    <submittedName>
        <fullName evidence="2">Unnamed protein product</fullName>
    </submittedName>
</protein>
<proteinExistence type="predicted"/>
<keyword evidence="3" id="KW-1185">Reference proteome</keyword>
<dbReference type="Proteomes" id="UP001165189">
    <property type="component" value="Unassembled WGS sequence"/>
</dbReference>
<reference evidence="2" key="1">
    <citation type="submission" date="2023-04" db="EMBL/GenBank/DDBJ databases">
        <title>Aspergillus oryzae var. brunneus NBRC 4377.</title>
        <authorList>
            <person name="Ichikawa N."/>
            <person name="Sato H."/>
            <person name="Tonouchi N."/>
        </authorList>
    </citation>
    <scope>NUCLEOTIDE SEQUENCE</scope>
    <source>
        <strain evidence="2">NBRC 4377</strain>
    </source>
</reference>
<organism evidence="2 3">
    <name type="scientific">Aspergillus oryzae var. brunneus</name>
    <dbReference type="NCBI Taxonomy" id="332754"/>
    <lineage>
        <taxon>Eukaryota</taxon>
        <taxon>Fungi</taxon>
        <taxon>Dikarya</taxon>
        <taxon>Ascomycota</taxon>
        <taxon>Pezizomycotina</taxon>
        <taxon>Eurotiomycetes</taxon>
        <taxon>Eurotiomycetidae</taxon>
        <taxon>Eurotiales</taxon>
        <taxon>Aspergillaceae</taxon>
        <taxon>Aspergillus</taxon>
        <taxon>Aspergillus subgen. Circumdati</taxon>
    </lineage>
</organism>
<keyword evidence="1" id="KW-0732">Signal</keyword>
<name>A0ABQ6KQ75_ASPOZ</name>